<proteinExistence type="inferred from homology"/>
<keyword evidence="6 10" id="KW-0812">Transmembrane</keyword>
<evidence type="ECO:0000313" key="13">
    <source>
        <dbReference type="Proteomes" id="UP001589688"/>
    </source>
</evidence>
<dbReference type="EMBL" id="JBHLZF010000002">
    <property type="protein sequence ID" value="MFB9897900.1"/>
    <property type="molecule type" value="Genomic_DNA"/>
</dbReference>
<evidence type="ECO:0000259" key="11">
    <source>
        <dbReference type="PROSITE" id="PS52015"/>
    </source>
</evidence>
<evidence type="ECO:0000256" key="7">
    <source>
        <dbReference type="ARBA" id="ARBA00022927"/>
    </source>
</evidence>
<comment type="similarity">
    <text evidence="2">Belongs to the TonB family.</text>
</comment>
<evidence type="ECO:0000313" key="12">
    <source>
        <dbReference type="EMBL" id="MFB9897900.1"/>
    </source>
</evidence>
<evidence type="ECO:0000256" key="3">
    <source>
        <dbReference type="ARBA" id="ARBA00022448"/>
    </source>
</evidence>
<keyword evidence="3" id="KW-0813">Transport</keyword>
<gene>
    <name evidence="12" type="ORF">ACFFK8_08845</name>
</gene>
<organism evidence="12 13">
    <name type="scientific">Hallella seregens ATCC 51272</name>
    <dbReference type="NCBI Taxonomy" id="1336250"/>
    <lineage>
        <taxon>Bacteria</taxon>
        <taxon>Pseudomonadati</taxon>
        <taxon>Bacteroidota</taxon>
        <taxon>Bacteroidia</taxon>
        <taxon>Bacteroidales</taxon>
        <taxon>Prevotellaceae</taxon>
        <taxon>Hallella</taxon>
    </lineage>
</organism>
<dbReference type="InterPro" id="IPR051045">
    <property type="entry name" value="TonB-dependent_transducer"/>
</dbReference>
<comment type="caution">
    <text evidence="12">The sequence shown here is derived from an EMBL/GenBank/DDBJ whole genome shotgun (WGS) entry which is preliminary data.</text>
</comment>
<reference evidence="12 13" key="1">
    <citation type="submission" date="2024-09" db="EMBL/GenBank/DDBJ databases">
        <authorList>
            <person name="Sun Q."/>
            <person name="Mori K."/>
        </authorList>
    </citation>
    <scope>NUCLEOTIDE SEQUENCE [LARGE SCALE GENOMIC DNA]</scope>
    <source>
        <strain evidence="12 13">ATCC 51272</strain>
    </source>
</reference>
<feature type="domain" description="TonB C-terminal" evidence="11">
    <location>
        <begin position="191"/>
        <end position="281"/>
    </location>
</feature>
<dbReference type="PROSITE" id="PS52015">
    <property type="entry name" value="TONB_CTD"/>
    <property type="match status" value="1"/>
</dbReference>
<keyword evidence="5" id="KW-0997">Cell inner membrane</keyword>
<dbReference type="NCBIfam" id="TIGR01352">
    <property type="entry name" value="tonB_Cterm"/>
    <property type="match status" value="1"/>
</dbReference>
<dbReference type="Pfam" id="PF03544">
    <property type="entry name" value="TonB_C"/>
    <property type="match status" value="1"/>
</dbReference>
<evidence type="ECO:0000256" key="10">
    <source>
        <dbReference type="SAM" id="Phobius"/>
    </source>
</evidence>
<accession>A0ABV5ZKN4</accession>
<evidence type="ECO:0000256" key="2">
    <source>
        <dbReference type="ARBA" id="ARBA00006555"/>
    </source>
</evidence>
<dbReference type="Gene3D" id="3.30.1150.10">
    <property type="match status" value="1"/>
</dbReference>
<keyword evidence="4" id="KW-1003">Cell membrane</keyword>
<dbReference type="InterPro" id="IPR037682">
    <property type="entry name" value="TonB_C"/>
</dbReference>
<feature type="transmembrane region" description="Helical" evidence="10">
    <location>
        <begin position="37"/>
        <end position="56"/>
    </location>
</feature>
<keyword evidence="8 10" id="KW-1133">Transmembrane helix</keyword>
<keyword evidence="9 10" id="KW-0472">Membrane</keyword>
<dbReference type="InterPro" id="IPR006260">
    <property type="entry name" value="TonB/TolA_C"/>
</dbReference>
<evidence type="ECO:0000256" key="9">
    <source>
        <dbReference type="ARBA" id="ARBA00023136"/>
    </source>
</evidence>
<dbReference type="RefSeq" id="WP_027951459.1">
    <property type="nucleotide sequence ID" value="NZ_JADU01000001.1"/>
</dbReference>
<name>A0ABV5ZKN4_9BACT</name>
<evidence type="ECO:0000256" key="5">
    <source>
        <dbReference type="ARBA" id="ARBA00022519"/>
    </source>
</evidence>
<comment type="subcellular location">
    <subcellularLocation>
        <location evidence="1">Cell inner membrane</location>
        <topology evidence="1">Single-pass membrane protein</topology>
        <orientation evidence="1">Periplasmic side</orientation>
    </subcellularLocation>
</comment>
<dbReference type="PANTHER" id="PTHR33446">
    <property type="entry name" value="PROTEIN TONB-RELATED"/>
    <property type="match status" value="1"/>
</dbReference>
<protein>
    <submittedName>
        <fullName evidence="12">Energy transducer TonB</fullName>
    </submittedName>
</protein>
<keyword evidence="13" id="KW-1185">Reference proteome</keyword>
<sequence length="281" mass="31384">MANIDLTTNGWVDLIFEGRNQSYGAYKLRRNTPKRNIYSIIVIALLAVLFIGIYVAKSAYDQYQLTHQKNEQVTELSALNKPEKKAEVKRKDIQIPKEKQEVVQEVKSSIKFTAPVIKKDNEVKPEDEMKTQDQLMQTNTAIGALDVKGNSDNGAVLQVAQRVADEPVKPDKPEVENKVFDVVEQMPSFPGGNAALMKYLGDNIKYPVVAQENGVQGRVVVSFVVERDGSITDVKVVRSVDPSLDREAVRVVSTMPKWIPGKQNGSAVRVKYNVPVAFRLQ</sequence>
<dbReference type="SUPFAM" id="SSF74653">
    <property type="entry name" value="TolA/TonB C-terminal domain"/>
    <property type="match status" value="1"/>
</dbReference>
<dbReference type="Proteomes" id="UP001589688">
    <property type="component" value="Unassembled WGS sequence"/>
</dbReference>
<evidence type="ECO:0000256" key="6">
    <source>
        <dbReference type="ARBA" id="ARBA00022692"/>
    </source>
</evidence>
<evidence type="ECO:0000256" key="8">
    <source>
        <dbReference type="ARBA" id="ARBA00022989"/>
    </source>
</evidence>
<dbReference type="PANTHER" id="PTHR33446:SF2">
    <property type="entry name" value="PROTEIN TONB"/>
    <property type="match status" value="1"/>
</dbReference>
<keyword evidence="7" id="KW-0653">Protein transport</keyword>
<evidence type="ECO:0000256" key="4">
    <source>
        <dbReference type="ARBA" id="ARBA00022475"/>
    </source>
</evidence>
<evidence type="ECO:0000256" key="1">
    <source>
        <dbReference type="ARBA" id="ARBA00004383"/>
    </source>
</evidence>